<evidence type="ECO:0000313" key="3">
    <source>
        <dbReference type="EMBL" id="AVK75842.1"/>
    </source>
</evidence>
<evidence type="ECO:0000256" key="1">
    <source>
        <dbReference type="SAM" id="MobiDB-lite"/>
    </source>
</evidence>
<dbReference type="PANTHER" id="PTHR34496:SF9">
    <property type="entry name" value="[SKP1-PROTEIN]-HYDROXYPROLINE N-ACETYLGLUCOSAMINYLTRANSFERASE"/>
    <property type="match status" value="1"/>
</dbReference>
<name>A0A2U7UBS5_9VIRU</name>
<reference evidence="3" key="1">
    <citation type="journal article" date="2018" name="Nat. Commun.">
        <title>Diversity and evolution of the emerging Pandoraviridae family.</title>
        <authorList>
            <person name="Legendre M."/>
            <person name="Fabre E."/>
            <person name="Poirot O."/>
            <person name="Jeudy S."/>
            <person name="Lartigue A."/>
            <person name="Alempic J.M."/>
            <person name="Beucher L."/>
            <person name="Philippe N."/>
            <person name="Bertaux L."/>
            <person name="Christo-Foroux E."/>
            <person name="Labadie K."/>
            <person name="Coute Y."/>
            <person name="Abergel C."/>
            <person name="Claverie J.M."/>
        </authorList>
    </citation>
    <scope>NUCLEOTIDE SEQUENCE [LARGE SCALE GENOMIC DNA]</scope>
    <source>
        <strain evidence="3">Neocaledonia</strain>
    </source>
</reference>
<feature type="region of interest" description="Disordered" evidence="1">
    <location>
        <begin position="154"/>
        <end position="174"/>
    </location>
</feature>
<keyword evidence="3" id="KW-0808">Transferase</keyword>
<dbReference type="Proteomes" id="UP000249287">
    <property type="component" value="Segment"/>
</dbReference>
<keyword evidence="2" id="KW-0812">Transmembrane</keyword>
<sequence length="658" mass="72499">MGLFGKGRSGSQTQPQATAMPAPQTPPWRTRVVRALCVGLVAALVIVLVAASIRARARRMSLAARMRARCRSTGPDAARRTIFVSIVARGHRDERAAVMLIGMLFDRARHPGRVHIGLCRCSSHDGDEDNEYARDHAPYGQAYDRWDARDAGGDSYSRARHVQGADGRRGHSWDGVGDDSMSSPHIDDIVAAYGAAYPHHEGRFDTNVRVLTEEPTSERGAANAMLLVQRHLYRGQRYYATVSVNCRPCHGWDVAALSDLDRAALHQTLSSAIDRSAPAKVIVTMRLPDDGDDIDEDDDSSDDGLDDENEGGNGSNNTDDSDRRQRYYGDAGDIIQVVNTIGDTAKRATAKRQGNDAASAAESGDDGDGHGQDGGPRGPKRTLRDQPTRDRQAGRGALWASLVRGRGRHQGGPSSSPTRPTARRGTQTALGRRGVKSGVGRRPPTFAVFEMWSPRGLPVLRTRSFHYTPVRPFGTPFWHSDFSLCDAAALVRDAPWDPWYEHLPLDGAVDWCTTVRLWTRGWDFYSPTRALVRRAKGRGHDAYVDSPADLPRRVRREREAAYARAWALLGLEVPWRPSIEPHYALGTTRTLSAFMRQSGLDWLDRRADAHAFVGMLPLGDAGAGVAVRFDEREVAAKYGSWARFLDETDYRGGVAVHW</sequence>
<feature type="region of interest" description="Disordered" evidence="1">
    <location>
        <begin position="1"/>
        <end position="25"/>
    </location>
</feature>
<gene>
    <name evidence="3" type="ORF">pneo_cds_235</name>
</gene>
<accession>A0A2U7UBS5</accession>
<feature type="compositionally biased region" description="Basic and acidic residues" evidence="1">
    <location>
        <begin position="382"/>
        <end position="393"/>
    </location>
</feature>
<protein>
    <submittedName>
        <fullName evidence="3">N-acetyl-glucosamine transferase incomplete domain containing protein</fullName>
    </submittedName>
</protein>
<dbReference type="Pfam" id="PF11397">
    <property type="entry name" value="GlcNAc"/>
    <property type="match status" value="2"/>
</dbReference>
<feature type="compositionally biased region" description="Polar residues" evidence="1">
    <location>
        <begin position="412"/>
        <end position="429"/>
    </location>
</feature>
<keyword evidence="2" id="KW-1133">Transmembrane helix</keyword>
<dbReference type="EMBL" id="MG011690">
    <property type="protein sequence ID" value="AVK75842.1"/>
    <property type="molecule type" value="Genomic_DNA"/>
</dbReference>
<dbReference type="GeneID" id="36842555"/>
<keyword evidence="2" id="KW-0472">Membrane</keyword>
<feature type="compositionally biased region" description="Acidic residues" evidence="1">
    <location>
        <begin position="290"/>
        <end position="310"/>
    </location>
</feature>
<dbReference type="RefSeq" id="YP_009481845.1">
    <property type="nucleotide sequence ID" value="NC_037666.1"/>
</dbReference>
<feature type="region of interest" description="Disordered" evidence="1">
    <location>
        <begin position="285"/>
        <end position="325"/>
    </location>
</feature>
<dbReference type="PANTHER" id="PTHR34496">
    <property type="entry name" value="GLCNAC TRANSFERASE-RELATED"/>
    <property type="match status" value="1"/>
</dbReference>
<dbReference type="KEGG" id="vg:36842555"/>
<proteinExistence type="predicted"/>
<dbReference type="GO" id="GO:0016740">
    <property type="term" value="F:transferase activity"/>
    <property type="evidence" value="ECO:0007669"/>
    <property type="project" value="UniProtKB-KW"/>
</dbReference>
<organism evidence="3">
    <name type="scientific">Pandoravirus neocaledonia</name>
    <dbReference type="NCBI Taxonomy" id="2107708"/>
    <lineage>
        <taxon>Viruses</taxon>
        <taxon>Pandoravirus</taxon>
    </lineage>
</organism>
<feature type="transmembrane region" description="Helical" evidence="2">
    <location>
        <begin position="32"/>
        <end position="53"/>
    </location>
</feature>
<dbReference type="InterPro" id="IPR021067">
    <property type="entry name" value="Glycosyltransferase"/>
</dbReference>
<feature type="compositionally biased region" description="Low complexity" evidence="1">
    <location>
        <begin position="12"/>
        <end position="22"/>
    </location>
</feature>
<feature type="region of interest" description="Disordered" evidence="1">
    <location>
        <begin position="346"/>
        <end position="439"/>
    </location>
</feature>
<evidence type="ECO:0000256" key="2">
    <source>
        <dbReference type="SAM" id="Phobius"/>
    </source>
</evidence>